<dbReference type="PANTHER" id="PTHR36505">
    <property type="entry name" value="BLR1072 PROTEIN"/>
    <property type="match status" value="1"/>
</dbReference>
<dbReference type="InterPro" id="IPR011033">
    <property type="entry name" value="PRC_barrel-like_sf"/>
</dbReference>
<dbReference type="AlphaFoldDB" id="A0A4R1YSW3"/>
<dbReference type="Gene3D" id="2.30.30.240">
    <property type="entry name" value="PRC-barrel domain"/>
    <property type="match status" value="1"/>
</dbReference>
<keyword evidence="3" id="KW-1185">Reference proteome</keyword>
<dbReference type="SUPFAM" id="SSF50346">
    <property type="entry name" value="PRC-barrel domain"/>
    <property type="match status" value="1"/>
</dbReference>
<feature type="domain" description="PRC-barrel" evidence="1">
    <location>
        <begin position="6"/>
        <end position="62"/>
    </location>
</feature>
<accession>A0A4R1YSW3</accession>
<protein>
    <submittedName>
        <fullName evidence="2">PRC-barrel domain protein</fullName>
    </submittedName>
</protein>
<dbReference type="RefSeq" id="WP_132695590.1">
    <property type="nucleotide sequence ID" value="NZ_SLVM01000015.1"/>
</dbReference>
<evidence type="ECO:0000313" key="2">
    <source>
        <dbReference type="EMBL" id="TCM82728.1"/>
    </source>
</evidence>
<dbReference type="Proteomes" id="UP000295277">
    <property type="component" value="Unassembled WGS sequence"/>
</dbReference>
<dbReference type="Pfam" id="PF05239">
    <property type="entry name" value="PRC"/>
    <property type="match status" value="1"/>
</dbReference>
<dbReference type="EMBL" id="SLVM01000015">
    <property type="protein sequence ID" value="TCM82728.1"/>
    <property type="molecule type" value="Genomic_DNA"/>
</dbReference>
<evidence type="ECO:0000259" key="1">
    <source>
        <dbReference type="Pfam" id="PF05239"/>
    </source>
</evidence>
<sequence>MRGDWVLGARVTSLDGESIGSIEDLILDQEDGSVNAAVVSVGGFLGFGGKQIAVDWSELNINYDE</sequence>
<proteinExistence type="predicted"/>
<evidence type="ECO:0000313" key="3">
    <source>
        <dbReference type="Proteomes" id="UP000295277"/>
    </source>
</evidence>
<organism evidence="2 3">
    <name type="scientific">Rhodovulum steppense</name>
    <dbReference type="NCBI Taxonomy" id="540251"/>
    <lineage>
        <taxon>Bacteria</taxon>
        <taxon>Pseudomonadati</taxon>
        <taxon>Pseudomonadota</taxon>
        <taxon>Alphaproteobacteria</taxon>
        <taxon>Rhodobacterales</taxon>
        <taxon>Paracoccaceae</taxon>
        <taxon>Rhodovulum</taxon>
    </lineage>
</organism>
<comment type="caution">
    <text evidence="2">The sequence shown here is derived from an EMBL/GenBank/DDBJ whole genome shotgun (WGS) entry which is preliminary data.</text>
</comment>
<gene>
    <name evidence="2" type="ORF">EV216_11592</name>
</gene>
<reference evidence="2 3" key="1">
    <citation type="submission" date="2019-03" db="EMBL/GenBank/DDBJ databases">
        <title>Genomic Encyclopedia of Type Strains, Phase IV (KMG-IV): sequencing the most valuable type-strain genomes for metagenomic binning, comparative biology and taxonomic classification.</title>
        <authorList>
            <person name="Goeker M."/>
        </authorList>
    </citation>
    <scope>NUCLEOTIDE SEQUENCE [LARGE SCALE GENOMIC DNA]</scope>
    <source>
        <strain evidence="2 3">DSM 21153</strain>
    </source>
</reference>
<dbReference type="PANTHER" id="PTHR36505:SF1">
    <property type="entry name" value="BLR1072 PROTEIN"/>
    <property type="match status" value="1"/>
</dbReference>
<dbReference type="OrthoDB" id="7876889at2"/>
<dbReference type="InterPro" id="IPR027275">
    <property type="entry name" value="PRC-brl_dom"/>
</dbReference>
<name>A0A4R1YSW3_9RHOB</name>